<dbReference type="AlphaFoldDB" id="A0A917JXE3"/>
<gene>
    <name evidence="7" type="primary">yedY</name>
    <name evidence="5" type="synonym">msrP</name>
    <name evidence="7" type="ORF">GCM10009332_30360</name>
</gene>
<dbReference type="PANTHER" id="PTHR43032:SF3">
    <property type="entry name" value="PROTEIN-METHIONINE-SULFOXIDE REDUCTASE CATALYTIC SUBUNIT MSRP"/>
    <property type="match status" value="1"/>
</dbReference>
<comment type="subunit">
    <text evidence="5">Heterodimer of a catalytic subunit (MsrP) and a heme-binding subunit (MsrQ).</text>
</comment>
<comment type="catalytic activity">
    <reaction evidence="5">
        <text>L-methionyl-[protein] + a quinone + H2O = L-methionyl-(R)-S-oxide-[protein] + a quinol</text>
        <dbReference type="Rhea" id="RHEA:51296"/>
        <dbReference type="Rhea" id="RHEA-COMP:12313"/>
        <dbReference type="Rhea" id="RHEA-COMP:12314"/>
        <dbReference type="ChEBI" id="CHEBI:15377"/>
        <dbReference type="ChEBI" id="CHEBI:16044"/>
        <dbReference type="ChEBI" id="CHEBI:24646"/>
        <dbReference type="ChEBI" id="CHEBI:45764"/>
        <dbReference type="ChEBI" id="CHEBI:132124"/>
    </reaction>
</comment>
<evidence type="ECO:0000256" key="5">
    <source>
        <dbReference type="HAMAP-Rule" id="MF_01206"/>
    </source>
</evidence>
<keyword evidence="8" id="KW-1185">Reference proteome</keyword>
<proteinExistence type="inferred from homology"/>
<evidence type="ECO:0000256" key="4">
    <source>
        <dbReference type="ARBA" id="ARBA00023002"/>
    </source>
</evidence>
<dbReference type="GO" id="GO:0016672">
    <property type="term" value="F:oxidoreductase activity, acting on a sulfur group of donors, quinone or similar compound as acceptor"/>
    <property type="evidence" value="ECO:0007669"/>
    <property type="project" value="UniProtKB-UniRule"/>
</dbReference>
<dbReference type="GO" id="GO:0030091">
    <property type="term" value="P:protein repair"/>
    <property type="evidence" value="ECO:0007669"/>
    <property type="project" value="UniProtKB-UniRule"/>
</dbReference>
<feature type="binding site" evidence="5">
    <location>
        <position position="244"/>
    </location>
    <ligand>
        <name>Mo-molybdopterin</name>
        <dbReference type="ChEBI" id="CHEBI:71302"/>
    </ligand>
</feature>
<dbReference type="InterPro" id="IPR036374">
    <property type="entry name" value="OxRdtase_Mopterin-bd_sf"/>
</dbReference>
<dbReference type="HAMAP" id="MF_01206">
    <property type="entry name" value="MsrP"/>
    <property type="match status" value="1"/>
</dbReference>
<dbReference type="Pfam" id="PF00174">
    <property type="entry name" value="Oxidored_molyb"/>
    <property type="match status" value="1"/>
</dbReference>
<comment type="cofactor">
    <cofactor evidence="5">
        <name>Mo-molybdopterin</name>
        <dbReference type="ChEBI" id="CHEBI:71302"/>
    </cofactor>
    <text evidence="5">Binds 1 Mo-molybdopterin (Mo-MPT) cofactor per subunit.</text>
</comment>
<organism evidence="7 8">
    <name type="scientific">Shewanella gelidii</name>
    <dbReference type="NCBI Taxonomy" id="1642821"/>
    <lineage>
        <taxon>Bacteria</taxon>
        <taxon>Pseudomonadati</taxon>
        <taxon>Pseudomonadota</taxon>
        <taxon>Gammaproteobacteria</taxon>
        <taxon>Alteromonadales</taxon>
        <taxon>Shewanellaceae</taxon>
        <taxon>Shewanella</taxon>
    </lineage>
</organism>
<comment type="catalytic activity">
    <reaction evidence="5">
        <text>L-methionyl-[protein] + a quinone + H2O = L-methionyl-(S)-S-oxide-[protein] + a quinol</text>
        <dbReference type="Rhea" id="RHEA:51292"/>
        <dbReference type="Rhea" id="RHEA-COMP:12313"/>
        <dbReference type="Rhea" id="RHEA-COMP:12315"/>
        <dbReference type="ChEBI" id="CHEBI:15377"/>
        <dbReference type="ChEBI" id="CHEBI:16044"/>
        <dbReference type="ChEBI" id="CHEBI:24646"/>
        <dbReference type="ChEBI" id="CHEBI:44120"/>
        <dbReference type="ChEBI" id="CHEBI:132124"/>
    </reaction>
</comment>
<dbReference type="EMBL" id="BMPZ01000011">
    <property type="protein sequence ID" value="GGI91017.1"/>
    <property type="molecule type" value="Genomic_DNA"/>
</dbReference>
<dbReference type="InterPro" id="IPR022867">
    <property type="entry name" value="MsrP"/>
</dbReference>
<evidence type="ECO:0000256" key="2">
    <source>
        <dbReference type="ARBA" id="ARBA00022723"/>
    </source>
</evidence>
<evidence type="ECO:0000256" key="3">
    <source>
        <dbReference type="ARBA" id="ARBA00022729"/>
    </source>
</evidence>
<dbReference type="SUPFAM" id="SSF56524">
    <property type="entry name" value="Oxidoreductase molybdopterin-binding domain"/>
    <property type="match status" value="1"/>
</dbReference>
<comment type="function">
    <text evidence="5">Part of the MsrPQ system that repairs oxidized periplasmic proteins containing methionine sulfoxide residues (Met-O), using respiratory chain electrons. Thus protects these proteins from oxidative-stress damage caused by reactive species of oxygen and chlorine generated by the host defense mechanisms. MsrPQ is essential for the maintenance of envelope integrity under bleach stress, rescuing a wide series of structurally unrelated periplasmic proteins from methionine oxidation. The catalytic subunit MsrP is non-stereospecific, being able to reduce both (R-) and (S-) diastereoisomers of methionine sulfoxide.</text>
</comment>
<reference evidence="7" key="2">
    <citation type="submission" date="2020-09" db="EMBL/GenBank/DDBJ databases">
        <authorList>
            <person name="Sun Q."/>
            <person name="Ohkuma M."/>
        </authorList>
    </citation>
    <scope>NUCLEOTIDE SEQUENCE</scope>
    <source>
        <strain evidence="7">JCM 30804</strain>
    </source>
</reference>
<dbReference type="RefSeq" id="WP_188922509.1">
    <property type="nucleotide sequence ID" value="NZ_BMPZ01000011.1"/>
</dbReference>
<feature type="binding site" evidence="5">
    <location>
        <position position="249"/>
    </location>
    <ligand>
        <name>Mo-molybdopterin</name>
        <dbReference type="ChEBI" id="CHEBI:71302"/>
    </ligand>
</feature>
<comment type="similarity">
    <text evidence="5">Belongs to the MsrP family.</text>
</comment>
<dbReference type="InterPro" id="IPR000572">
    <property type="entry name" value="OxRdtase_Mopterin-bd_dom"/>
</dbReference>
<evidence type="ECO:0000256" key="1">
    <source>
        <dbReference type="ARBA" id="ARBA00022505"/>
    </source>
</evidence>
<dbReference type="GO" id="GO:0043546">
    <property type="term" value="F:molybdopterin cofactor binding"/>
    <property type="evidence" value="ECO:0007669"/>
    <property type="project" value="UniProtKB-UniRule"/>
</dbReference>
<dbReference type="Proteomes" id="UP000613743">
    <property type="component" value="Unassembled WGS sequence"/>
</dbReference>
<keyword evidence="3 5" id="KW-0732">Signal</keyword>
<dbReference type="GO" id="GO:0046872">
    <property type="term" value="F:metal ion binding"/>
    <property type="evidence" value="ECO:0007669"/>
    <property type="project" value="UniProtKB-KW"/>
</dbReference>
<evidence type="ECO:0000313" key="7">
    <source>
        <dbReference type="EMBL" id="GGI91017.1"/>
    </source>
</evidence>
<dbReference type="PANTHER" id="PTHR43032">
    <property type="entry name" value="PROTEIN-METHIONINE-SULFOXIDE REDUCTASE"/>
    <property type="match status" value="1"/>
</dbReference>
<dbReference type="Gene3D" id="3.90.420.10">
    <property type="entry name" value="Oxidoreductase, molybdopterin-binding domain"/>
    <property type="match status" value="1"/>
</dbReference>
<protein>
    <recommendedName>
        <fullName evidence="5">Protein-methionine-sulfoxide reductase catalytic subunit MsrP</fullName>
        <ecNumber evidence="5">1.8.5.-</ecNumber>
    </recommendedName>
</protein>
<feature type="binding site" evidence="5">
    <location>
        <position position="157"/>
    </location>
    <ligand>
        <name>Mo-molybdopterin</name>
        <dbReference type="ChEBI" id="CHEBI:71302"/>
    </ligand>
    <ligandPart>
        <name>Mo</name>
        <dbReference type="ChEBI" id="CHEBI:28685"/>
    </ligandPart>
</feature>
<dbReference type="NCBIfam" id="NF003767">
    <property type="entry name" value="PRK05363.1"/>
    <property type="match status" value="1"/>
</dbReference>
<feature type="binding site" evidence="5">
    <location>
        <position position="192"/>
    </location>
    <ligand>
        <name>Mo-molybdopterin</name>
        <dbReference type="ChEBI" id="CHEBI:71302"/>
    </ligand>
</feature>
<evidence type="ECO:0000259" key="6">
    <source>
        <dbReference type="Pfam" id="PF00174"/>
    </source>
</evidence>
<feature type="binding site" evidence="5">
    <location>
        <position position="99"/>
    </location>
    <ligand>
        <name>Mo-molybdopterin</name>
        <dbReference type="ChEBI" id="CHEBI:71302"/>
    </ligand>
</feature>
<dbReference type="EC" id="1.8.5.-" evidence="5"/>
<evidence type="ECO:0000313" key="8">
    <source>
        <dbReference type="Proteomes" id="UP000613743"/>
    </source>
</evidence>
<feature type="binding site" evidence="5">
    <location>
        <begin position="260"/>
        <end position="262"/>
    </location>
    <ligand>
        <name>Mo-molybdopterin</name>
        <dbReference type="ChEBI" id="CHEBI:71302"/>
    </ligand>
</feature>
<name>A0A917JXE3_9GAMM</name>
<reference evidence="7" key="1">
    <citation type="journal article" date="2014" name="Int. J. Syst. Evol. Microbiol.">
        <title>Complete genome sequence of Corynebacterium casei LMG S-19264T (=DSM 44701T), isolated from a smear-ripened cheese.</title>
        <authorList>
            <consortium name="US DOE Joint Genome Institute (JGI-PGF)"/>
            <person name="Walter F."/>
            <person name="Albersmeier A."/>
            <person name="Kalinowski J."/>
            <person name="Ruckert C."/>
        </authorList>
    </citation>
    <scope>NUCLEOTIDE SEQUENCE</scope>
    <source>
        <strain evidence="7">JCM 30804</strain>
    </source>
</reference>
<comment type="caution">
    <text evidence="7">The sequence shown here is derived from an EMBL/GenBank/DDBJ whole genome shotgun (WGS) entry which is preliminary data.</text>
</comment>
<accession>A0A917JXE3</accession>
<keyword evidence="1 5" id="KW-0500">Molybdenum</keyword>
<keyword evidence="2 5" id="KW-0479">Metal-binding</keyword>
<feature type="binding site" evidence="5">
    <location>
        <begin position="102"/>
        <end position="103"/>
    </location>
    <ligand>
        <name>Mo-molybdopterin</name>
        <dbReference type="ChEBI" id="CHEBI:71302"/>
    </ligand>
</feature>
<feature type="domain" description="Oxidoreductase molybdopterin-binding" evidence="6">
    <location>
        <begin position="118"/>
        <end position="278"/>
    </location>
</feature>
<keyword evidence="4 5" id="KW-0560">Oxidoreductase</keyword>
<sequence>MSNPQKYTQGILKKATWNSPEQEVTPEQVFNDRRAIVKALGLGAIGASLPGHVQAGIFDLFGKKDAQPSFITTDLTFKQNSRYTTEETLTPYEKVSRHNNFYEFGTAKHEPANNARKFKVDPWKLVIEGEVDHPITLDLDDLTQLIALEERTYRLRCVEAWSMVVPWVGFPLAALLKKAGVKTSATHVAFETLFDPEQMPGQKNRLMGGGIHYPYVEGLTIEEAMNDLSFMAVGLYGKTLPPQNGAPIRLVVPWKYGFKSIKSIVRIRVMDKQPPTSWNQLASHEYGFYANVNPKVSHPRWSQASERRITEGGLFSATRIPTQMFNGYGEYVSDLYKGMNLREYY</sequence>